<feature type="transmembrane region" description="Helical" evidence="1">
    <location>
        <begin position="50"/>
        <end position="77"/>
    </location>
</feature>
<evidence type="ECO:0000313" key="3">
    <source>
        <dbReference type="Proteomes" id="UP001056291"/>
    </source>
</evidence>
<dbReference type="InterPro" id="IPR025058">
    <property type="entry name" value="DUF3995"/>
</dbReference>
<sequence>MINVLGGITALILCLIAAIHAIWGLGFTWPEKDSRSLARRVAGFKGIQAMPSPAACFAVATFLIFAAVLIVMAIGFIDPVLPMIALKLILAGLAAGFCMRGLFSFLPFWRRLTPEQPFARLDRHFYGPLCLCLALMLAGLVTQI</sequence>
<keyword evidence="3" id="KW-1185">Reference proteome</keyword>
<keyword evidence="1" id="KW-0472">Membrane</keyword>
<proteinExistence type="predicted"/>
<feature type="transmembrane region" description="Helical" evidence="1">
    <location>
        <begin position="124"/>
        <end position="142"/>
    </location>
</feature>
<dbReference type="RefSeq" id="WP_251934065.1">
    <property type="nucleotide sequence ID" value="NZ_CP098747.1"/>
</dbReference>
<keyword evidence="1" id="KW-1133">Transmembrane helix</keyword>
<organism evidence="2 3">
    <name type="scientific">Sneathiella marina</name>
    <dbReference type="NCBI Taxonomy" id="2950108"/>
    <lineage>
        <taxon>Bacteria</taxon>
        <taxon>Pseudomonadati</taxon>
        <taxon>Pseudomonadota</taxon>
        <taxon>Alphaproteobacteria</taxon>
        <taxon>Sneathiellales</taxon>
        <taxon>Sneathiellaceae</taxon>
        <taxon>Sneathiella</taxon>
    </lineage>
</organism>
<dbReference type="Proteomes" id="UP001056291">
    <property type="component" value="Chromosome"/>
</dbReference>
<feature type="transmembrane region" description="Helical" evidence="1">
    <location>
        <begin position="6"/>
        <end position="29"/>
    </location>
</feature>
<dbReference type="EMBL" id="CP098747">
    <property type="protein sequence ID" value="USG61078.1"/>
    <property type="molecule type" value="Genomic_DNA"/>
</dbReference>
<dbReference type="Pfam" id="PF13160">
    <property type="entry name" value="DUF3995"/>
    <property type="match status" value="1"/>
</dbReference>
<keyword evidence="1" id="KW-0812">Transmembrane</keyword>
<name>A0ABY4W1N1_9PROT</name>
<accession>A0ABY4W1N1</accession>
<feature type="transmembrane region" description="Helical" evidence="1">
    <location>
        <begin position="83"/>
        <end position="103"/>
    </location>
</feature>
<protein>
    <submittedName>
        <fullName evidence="2">DUF3995 domain-containing protein</fullName>
    </submittedName>
</protein>
<reference evidence="2" key="1">
    <citation type="submission" date="2022-06" db="EMBL/GenBank/DDBJ databases">
        <title>Sneathiella actinostolidae sp. nov., isolated from a sea anemonein the Western Pacific Ocean.</title>
        <authorList>
            <person name="Wei M.J."/>
        </authorList>
    </citation>
    <scope>NUCLEOTIDE SEQUENCE</scope>
    <source>
        <strain evidence="2">PHK-P5</strain>
    </source>
</reference>
<evidence type="ECO:0000256" key="1">
    <source>
        <dbReference type="SAM" id="Phobius"/>
    </source>
</evidence>
<evidence type="ECO:0000313" key="2">
    <source>
        <dbReference type="EMBL" id="USG61078.1"/>
    </source>
</evidence>
<gene>
    <name evidence="2" type="ORF">NBZ79_18135</name>
</gene>